<dbReference type="KEGG" id="pti:PHATRDRAFT_41510"/>
<dbReference type="HOGENOM" id="CLU_1411305_0_0_1"/>
<keyword evidence="2" id="KW-1185">Reference proteome</keyword>
<dbReference type="EMBL" id="CM000633">
    <property type="protein sequence ID" value="EEC42963.1"/>
    <property type="molecule type" value="Genomic_DNA"/>
</dbReference>
<dbReference type="AlphaFoldDB" id="B7GEE9"/>
<dbReference type="InParanoid" id="B7GEE9"/>
<dbReference type="OrthoDB" id="194228at2759"/>
<evidence type="ECO:0000313" key="2">
    <source>
        <dbReference type="Proteomes" id="UP000000759"/>
    </source>
</evidence>
<reference evidence="1 2" key="1">
    <citation type="journal article" date="2008" name="Nature">
        <title>The Phaeodactylum genome reveals the evolutionary history of diatom genomes.</title>
        <authorList>
            <person name="Bowler C."/>
            <person name="Allen A.E."/>
            <person name="Badger J.H."/>
            <person name="Grimwood J."/>
            <person name="Jabbari K."/>
            <person name="Kuo A."/>
            <person name="Maheswari U."/>
            <person name="Martens C."/>
            <person name="Maumus F."/>
            <person name="Otillar R.P."/>
            <person name="Rayko E."/>
            <person name="Salamov A."/>
            <person name="Vandepoele K."/>
            <person name="Beszteri B."/>
            <person name="Gruber A."/>
            <person name="Heijde M."/>
            <person name="Katinka M."/>
            <person name="Mock T."/>
            <person name="Valentin K."/>
            <person name="Verret F."/>
            <person name="Berges J.A."/>
            <person name="Brownlee C."/>
            <person name="Cadoret J.P."/>
            <person name="Chiovitti A."/>
            <person name="Choi C.J."/>
            <person name="Coesel S."/>
            <person name="De Martino A."/>
            <person name="Detter J.C."/>
            <person name="Durkin C."/>
            <person name="Falciatore A."/>
            <person name="Fournet J."/>
            <person name="Haruta M."/>
            <person name="Huysman M.J."/>
            <person name="Jenkins B.D."/>
            <person name="Jiroutova K."/>
            <person name="Jorgensen R.E."/>
            <person name="Joubert Y."/>
            <person name="Kaplan A."/>
            <person name="Kroger N."/>
            <person name="Kroth P.G."/>
            <person name="La Roche J."/>
            <person name="Lindquist E."/>
            <person name="Lommer M."/>
            <person name="Martin-Jezequel V."/>
            <person name="Lopez P.J."/>
            <person name="Lucas S."/>
            <person name="Mangogna M."/>
            <person name="McGinnis K."/>
            <person name="Medlin L.K."/>
            <person name="Montsant A."/>
            <person name="Oudot-Le Secq M.P."/>
            <person name="Napoli C."/>
            <person name="Obornik M."/>
            <person name="Parker M.S."/>
            <person name="Petit J.L."/>
            <person name="Porcel B.M."/>
            <person name="Poulsen N."/>
            <person name="Robison M."/>
            <person name="Rychlewski L."/>
            <person name="Rynearson T.A."/>
            <person name="Schmutz J."/>
            <person name="Shapiro H."/>
            <person name="Siaut M."/>
            <person name="Stanley M."/>
            <person name="Sussman M.R."/>
            <person name="Taylor A.R."/>
            <person name="Vardi A."/>
            <person name="von Dassow P."/>
            <person name="Vyverman W."/>
            <person name="Willis A."/>
            <person name="Wyrwicz L.S."/>
            <person name="Rokhsar D.S."/>
            <person name="Weissenbach J."/>
            <person name="Armbrust E.V."/>
            <person name="Green B.R."/>
            <person name="Van de Peer Y."/>
            <person name="Grigoriev I.V."/>
        </authorList>
    </citation>
    <scope>NUCLEOTIDE SEQUENCE [LARGE SCALE GENOMIC DNA]</scope>
    <source>
        <strain evidence="1 2">CCAP 1055/1</strain>
    </source>
</reference>
<evidence type="ECO:0000313" key="1">
    <source>
        <dbReference type="EMBL" id="EEC42963.1"/>
    </source>
</evidence>
<dbReference type="eggNOG" id="ENOG502SBEY">
    <property type="taxonomic scope" value="Eukaryota"/>
</dbReference>
<dbReference type="GeneID" id="7199374"/>
<organism evidence="1 2">
    <name type="scientific">Phaeodactylum tricornutum (strain CCAP 1055/1)</name>
    <dbReference type="NCBI Taxonomy" id="556484"/>
    <lineage>
        <taxon>Eukaryota</taxon>
        <taxon>Sar</taxon>
        <taxon>Stramenopiles</taxon>
        <taxon>Ochrophyta</taxon>
        <taxon>Bacillariophyta</taxon>
        <taxon>Bacillariophyceae</taxon>
        <taxon>Bacillariophycidae</taxon>
        <taxon>Naviculales</taxon>
        <taxon>Phaeodactylaceae</taxon>
        <taxon>Phaeodactylum</taxon>
    </lineage>
</organism>
<proteinExistence type="predicted"/>
<accession>B7GEE9</accession>
<dbReference type="Proteomes" id="UP000000759">
    <property type="component" value="Chromosome 31"/>
</dbReference>
<reference evidence="2" key="2">
    <citation type="submission" date="2008-08" db="EMBL/GenBank/DDBJ databases">
        <authorList>
            <consortium name="Diatom Consortium"/>
            <person name="Grigoriev I."/>
            <person name="Grimwood J."/>
            <person name="Kuo A."/>
            <person name="Otillar R.P."/>
            <person name="Salamov A."/>
            <person name="Detter J.C."/>
            <person name="Lindquist E."/>
            <person name="Shapiro H."/>
            <person name="Lucas S."/>
            <person name="Glavina del Rio T."/>
            <person name="Pitluck S."/>
            <person name="Rokhsar D."/>
            <person name="Bowler C."/>
        </authorList>
    </citation>
    <scope>GENOME REANNOTATION</scope>
    <source>
        <strain evidence="2">CCAP 1055/1</strain>
    </source>
</reference>
<protein>
    <submittedName>
        <fullName evidence="1">Uncharacterized protein</fullName>
    </submittedName>
</protein>
<sequence length="193" mass="21153">MSGGDKLAVRSTHSRLNSLRMTETFDAADDSFIDFACSLFSRGYSTINPVQAPLCTPNPFVDMVLPASSTLGSVRISNAGVASVRGLYRPRPFTVVPTGFAKVCNAMNWPATETWHKLAVADMPWWEHEHNCSYLYFHVDGTCWLDEPSGNGVYIAPYDTLDSVPSCTLVPTQGWTPLGQAPLPLPTIELVQQ</sequence>
<name>B7GEE9_PHATC</name>
<gene>
    <name evidence="1" type="ORF">PHATRDRAFT_41510</name>
</gene>
<dbReference type="PaxDb" id="2850-Phatr41510"/>
<dbReference type="RefSeq" id="XP_002185476.1">
    <property type="nucleotide sequence ID" value="XM_002185440.1"/>
</dbReference>